<dbReference type="PROSITE" id="PS00626">
    <property type="entry name" value="RCC1_2"/>
    <property type="match status" value="1"/>
</dbReference>
<dbReference type="SUPFAM" id="SSF50985">
    <property type="entry name" value="RCC1/BLIP-II"/>
    <property type="match status" value="2"/>
</dbReference>
<dbReference type="Pfam" id="PF25390">
    <property type="entry name" value="WD40_RLD"/>
    <property type="match status" value="1"/>
</dbReference>
<keyword evidence="3 11" id="KW-0813">Transport</keyword>
<evidence type="ECO:0000313" key="13">
    <source>
        <dbReference type="EMBL" id="KAF3446402.1"/>
    </source>
</evidence>
<dbReference type="InterPro" id="IPR009091">
    <property type="entry name" value="RCC1/BLIP-II"/>
</dbReference>
<accession>A0A8K0H5T1</accession>
<dbReference type="Proteomes" id="UP000796880">
    <property type="component" value="Unassembled WGS sequence"/>
</dbReference>
<comment type="similarity">
    <text evidence="2 11">Belongs to the nucleoporin Nup85 family.</text>
</comment>
<name>A0A8K0H5T1_9ROSA</name>
<evidence type="ECO:0000256" key="5">
    <source>
        <dbReference type="ARBA" id="ARBA00022816"/>
    </source>
</evidence>
<evidence type="ECO:0000256" key="8">
    <source>
        <dbReference type="ARBA" id="ARBA00023132"/>
    </source>
</evidence>
<protein>
    <recommendedName>
        <fullName evidence="11">Nuclear pore complex protein Nup85</fullName>
    </recommendedName>
</protein>
<dbReference type="GO" id="GO:0045893">
    <property type="term" value="P:positive regulation of DNA-templated transcription"/>
    <property type="evidence" value="ECO:0007669"/>
    <property type="project" value="TreeGrafter"/>
</dbReference>
<feature type="repeat" description="RCC1" evidence="10">
    <location>
        <begin position="357"/>
        <end position="416"/>
    </location>
</feature>
<dbReference type="InterPro" id="IPR011502">
    <property type="entry name" value="Nucleoporin_Nup85"/>
</dbReference>
<evidence type="ECO:0000256" key="2">
    <source>
        <dbReference type="ARBA" id="ARBA00005573"/>
    </source>
</evidence>
<keyword evidence="5 11" id="KW-0509">mRNA transport</keyword>
<dbReference type="GO" id="GO:0031965">
    <property type="term" value="C:nuclear membrane"/>
    <property type="evidence" value="ECO:0007669"/>
    <property type="project" value="UniProtKB-UniRule"/>
</dbReference>
<dbReference type="GO" id="GO:0031080">
    <property type="term" value="C:nuclear pore outer ring"/>
    <property type="evidence" value="ECO:0007669"/>
    <property type="project" value="TreeGrafter"/>
</dbReference>
<keyword evidence="9 11" id="KW-0539">Nucleus</keyword>
<comment type="caution">
    <text evidence="13">The sequence shown here is derived from an EMBL/GenBank/DDBJ whole genome shotgun (WGS) entry which is preliminary data.</text>
</comment>
<organism evidence="13 14">
    <name type="scientific">Rhamnella rubrinervis</name>
    <dbReference type="NCBI Taxonomy" id="2594499"/>
    <lineage>
        <taxon>Eukaryota</taxon>
        <taxon>Viridiplantae</taxon>
        <taxon>Streptophyta</taxon>
        <taxon>Embryophyta</taxon>
        <taxon>Tracheophyta</taxon>
        <taxon>Spermatophyta</taxon>
        <taxon>Magnoliopsida</taxon>
        <taxon>eudicotyledons</taxon>
        <taxon>Gunneridae</taxon>
        <taxon>Pentapetalae</taxon>
        <taxon>rosids</taxon>
        <taxon>fabids</taxon>
        <taxon>Rosales</taxon>
        <taxon>Rhamnaceae</taxon>
        <taxon>rhamnoid group</taxon>
        <taxon>Rhamneae</taxon>
        <taxon>Rhamnella</taxon>
    </lineage>
</organism>
<evidence type="ECO:0000256" key="11">
    <source>
        <dbReference type="RuleBase" id="RU365073"/>
    </source>
</evidence>
<proteinExistence type="inferred from homology"/>
<evidence type="ECO:0000259" key="12">
    <source>
        <dbReference type="Pfam" id="PF25390"/>
    </source>
</evidence>
<dbReference type="GO" id="GO:0017056">
    <property type="term" value="F:structural constituent of nuclear pore"/>
    <property type="evidence" value="ECO:0007669"/>
    <property type="project" value="TreeGrafter"/>
</dbReference>
<reference evidence="13" key="1">
    <citation type="submission" date="2020-03" db="EMBL/GenBank/DDBJ databases">
        <title>A high-quality chromosome-level genome assembly of a woody plant with both climbing and erect habits, Rhamnella rubrinervis.</title>
        <authorList>
            <person name="Lu Z."/>
            <person name="Yang Y."/>
            <person name="Zhu X."/>
            <person name="Sun Y."/>
        </authorList>
    </citation>
    <scope>NUCLEOTIDE SEQUENCE</scope>
    <source>
        <strain evidence="13">BYM</strain>
        <tissue evidence="13">Leaf</tissue>
    </source>
</reference>
<keyword evidence="8 11" id="KW-0906">Nuclear pore complex</keyword>
<keyword evidence="11" id="KW-0472">Membrane</keyword>
<feature type="domain" description="RCC1-like" evidence="12">
    <location>
        <begin position="152"/>
        <end position="450"/>
    </location>
</feature>
<keyword evidence="14" id="KW-1185">Reference proteome</keyword>
<evidence type="ECO:0000313" key="14">
    <source>
        <dbReference type="Proteomes" id="UP000796880"/>
    </source>
</evidence>
<feature type="repeat" description="RCC1" evidence="10">
    <location>
        <begin position="304"/>
        <end position="356"/>
    </location>
</feature>
<keyword evidence="6 11" id="KW-0653">Protein transport</keyword>
<dbReference type="PRINTS" id="PR00633">
    <property type="entry name" value="RCCNDNSATION"/>
</dbReference>
<dbReference type="Gene3D" id="2.130.10.30">
    <property type="entry name" value="Regulator of chromosome condensation 1/beta-lactamase-inhibitor protein II"/>
    <property type="match status" value="2"/>
</dbReference>
<evidence type="ECO:0000256" key="7">
    <source>
        <dbReference type="ARBA" id="ARBA00023010"/>
    </source>
</evidence>
<evidence type="ECO:0000256" key="4">
    <source>
        <dbReference type="ARBA" id="ARBA00022737"/>
    </source>
</evidence>
<feature type="repeat" description="RCC1" evidence="10">
    <location>
        <begin position="177"/>
        <end position="232"/>
    </location>
</feature>
<dbReference type="OrthoDB" id="17644at2759"/>
<evidence type="ECO:0000256" key="10">
    <source>
        <dbReference type="PROSITE-ProRule" id="PRU00235"/>
    </source>
</evidence>
<evidence type="ECO:0000256" key="3">
    <source>
        <dbReference type="ARBA" id="ARBA00022448"/>
    </source>
</evidence>
<comment type="subunit">
    <text evidence="11">Component of the nuclear pore complex (NPC).</text>
</comment>
<evidence type="ECO:0000256" key="1">
    <source>
        <dbReference type="ARBA" id="ARBA00004567"/>
    </source>
</evidence>
<keyword evidence="4" id="KW-0677">Repeat</keyword>
<comment type="subcellular location">
    <subcellularLocation>
        <location evidence="1 11">Nucleus</location>
        <location evidence="1 11">Nuclear pore complex</location>
    </subcellularLocation>
</comment>
<dbReference type="PANTHER" id="PTHR13373:SF21">
    <property type="entry name" value="NUCLEAR PORE COMPLEX PROTEIN NUP85"/>
    <property type="match status" value="1"/>
</dbReference>
<sequence length="1303" mass="145234">MDGDTVNLPREDYISRKVIAVAAGEAHTLALTGDGCIYSWGRGMFGRLGTGSDEDNLFPVQVKFDIPHGSEEKKLKFVGVAAGGYHSLALADDGSVWCWGYNVRILPNGSIFMLSVQLKTSDQLLSNSVVPCLVEQFLELGCTESLTDESEVKSKTSLKVSSVKAGGMMSLAVDNLGALWIWGNFPQQSSTSTEDGFSLVTNFTPTPVWDFHGHTVVKVACGNEHVVALVSAGETYKGEDLVCYSWGSNTHGQLGLGDRESRNRPEIIETFNQDSPWAVYGVACGAFHTALLSHKKRPSDTLESTCWTFGLGDNGQLGHGNTQSALSPEAVKELPNSVYLISVNCGLFHTSVVSSGGDVWSWGMEKGLGLCPDASFTGTDAGDAISPLLISSNGQKFQEPVQIACGAAHTVLVANDGYKLWSWGRGRSGVLGNGKTIDCFAPTLVLWPPLTEDFKQVELNEEKTGENNSEGVSETDEKLSSAMEELKLVKSRLSVMERYASILHGSVFGKPFEEQDIPVSLQKSNTFEIAKEWENMLELADRPKLVRLEMFYKNMLAGVKDKLMKRRVQEIIKECLQSSTRGMNWVWNKFSDIWIFRRSLSGLGLDGAPTPCGVTPPSPPQTPIARLSFSWARGNTLLVSVLRPPTDQNSDDGEPGGRVVEIRLSNGEAEISDSQWRRIAYGSLSPFALLQSRRSSLSSLSKMSMSPSPYHVEWWEYVMEYSKDISSLLGSPKSPPSSVIEDPKTILKTAEERTCLKAAWELMEIFYADKHSQPWLPEWLVDWLTDYDCLLSSTQTTIHSKLMGFEKELVSLQVIEDDPKYWEVISSALAAGWLEIVVKMLRLHGSYQLDQLGNRETENGLVETVAVLISKMPRMRPEIKEGRKGECFKVKPDFIKAWEKWRAQITKLDCSAFWVQCDHHQTREGLKNMLQIMLGNSNSLCAATYHWIELFISHLLYIRPFTVGLENMYSLAQKCMQLKPTSGAHRLTQLMIGIIGENTEIVLAECSRSFGSWMLAHAIELLTAGSDEAEILLHEERYNLGGISIAELHRLVYAQVLSSHVLTWQIAPIYLASCMKQGMCLLEILLYKQPVQHNEMLLKTIEICRLYELDHISSNIMKIAGVYHWKHGRKGSGVFWLQQARDELRLNRIAQHLFGSVGKSISDESFKQWEGLIELLGSESKTAGGLEFLHKYRDFKKSLKQLSSGKSIDAARQAVESLILLMTNPSTPQRFWLPLLYDSLKLLNWQERPLLNVSQTNLLLNKLQELSMARLRPDFVEVDLPSQALSSVRLALATNLGRAILEE</sequence>
<feature type="repeat" description="RCC1" evidence="10">
    <location>
        <begin position="35"/>
        <end position="93"/>
    </location>
</feature>
<feature type="repeat" description="RCC1" evidence="10">
    <location>
        <begin position="241"/>
        <end position="295"/>
    </location>
</feature>
<comment type="function">
    <text evidence="11">Functions as a component of the nuclear pore complex (NPC).</text>
</comment>
<evidence type="ECO:0000256" key="9">
    <source>
        <dbReference type="ARBA" id="ARBA00023242"/>
    </source>
</evidence>
<gene>
    <name evidence="13" type="ORF">FNV43_RR11581</name>
</gene>
<dbReference type="InterPro" id="IPR000408">
    <property type="entry name" value="Reg_chr_condens"/>
</dbReference>
<dbReference type="EMBL" id="VOIH02000005">
    <property type="protein sequence ID" value="KAF3446402.1"/>
    <property type="molecule type" value="Genomic_DNA"/>
</dbReference>
<dbReference type="InterPro" id="IPR058923">
    <property type="entry name" value="RCC1-like_dom"/>
</dbReference>
<keyword evidence="7 11" id="KW-0811">Translocation</keyword>
<evidence type="ECO:0000256" key="6">
    <source>
        <dbReference type="ARBA" id="ARBA00022927"/>
    </source>
</evidence>
<dbReference type="Pfam" id="PF00415">
    <property type="entry name" value="RCC1"/>
    <property type="match status" value="1"/>
</dbReference>
<dbReference type="PANTHER" id="PTHR13373">
    <property type="entry name" value="FROUNT PROTEIN-RELATED"/>
    <property type="match status" value="1"/>
</dbReference>
<dbReference type="GO" id="GO:0006606">
    <property type="term" value="P:protein import into nucleus"/>
    <property type="evidence" value="ECO:0007669"/>
    <property type="project" value="TreeGrafter"/>
</dbReference>
<dbReference type="Pfam" id="PF07575">
    <property type="entry name" value="Nucleopor_Nup85"/>
    <property type="match status" value="1"/>
</dbReference>
<dbReference type="PROSITE" id="PS50012">
    <property type="entry name" value="RCC1_3"/>
    <property type="match status" value="5"/>
</dbReference>
<dbReference type="GO" id="GO:0006406">
    <property type="term" value="P:mRNA export from nucleus"/>
    <property type="evidence" value="ECO:0007669"/>
    <property type="project" value="TreeGrafter"/>
</dbReference>